<dbReference type="InterPro" id="IPR038532">
    <property type="entry name" value="NDUFS4-like_sf"/>
</dbReference>
<keyword evidence="2" id="KW-0813">Transport</keyword>
<evidence type="ECO:0000256" key="6">
    <source>
        <dbReference type="ARBA" id="ARBA00023136"/>
    </source>
</evidence>
<dbReference type="GO" id="GO:0016020">
    <property type="term" value="C:membrane"/>
    <property type="evidence" value="ECO:0007669"/>
    <property type="project" value="UniProtKB-SubCell"/>
</dbReference>
<dbReference type="PANTHER" id="PTHR12219">
    <property type="entry name" value="NADH-UBIQUINONE OXIDOREDUCTASE"/>
    <property type="match status" value="1"/>
</dbReference>
<evidence type="ECO:0000313" key="7">
    <source>
        <dbReference type="EMBL" id="GEP53423.1"/>
    </source>
</evidence>
<keyword evidence="4" id="KW-0809">Transit peptide</keyword>
<dbReference type="GO" id="GO:0022900">
    <property type="term" value="P:electron transport chain"/>
    <property type="evidence" value="ECO:0007669"/>
    <property type="project" value="InterPro"/>
</dbReference>
<keyword evidence="8" id="KW-1185">Reference proteome</keyword>
<keyword evidence="5" id="KW-0249">Electron transport</keyword>
<sequence length="100" mass="11759">MQVRIYKPAKTAMQSGQRNTKEWLLESEPAPKEIDPLMGWTSSRDTMQQVKLYFATLEEATAYAKKEGWRYTVELPHARHVRPKAYADNFAYNRVGRWTH</sequence>
<dbReference type="AlphaFoldDB" id="A0A512N395"/>
<comment type="subcellular location">
    <subcellularLocation>
        <location evidence="1">Membrane</location>
    </subcellularLocation>
</comment>
<protein>
    <submittedName>
        <fullName evidence="7">ETC complex I subunit region</fullName>
    </submittedName>
</protein>
<gene>
    <name evidence="7" type="ORF">RSO01_05890</name>
</gene>
<dbReference type="InterPro" id="IPR006885">
    <property type="entry name" value="NADH_UbQ_FeS_4_mit-like"/>
</dbReference>
<name>A0A512N395_9HYPH</name>
<keyword evidence="3" id="KW-0679">Respiratory chain</keyword>
<dbReference type="Proteomes" id="UP000321058">
    <property type="component" value="Unassembled WGS sequence"/>
</dbReference>
<comment type="caution">
    <text evidence="7">The sequence shown here is derived from an EMBL/GenBank/DDBJ whole genome shotgun (WGS) entry which is preliminary data.</text>
</comment>
<evidence type="ECO:0000256" key="2">
    <source>
        <dbReference type="ARBA" id="ARBA00022448"/>
    </source>
</evidence>
<dbReference type="EMBL" id="BKAJ01000011">
    <property type="protein sequence ID" value="GEP53423.1"/>
    <property type="molecule type" value="Genomic_DNA"/>
</dbReference>
<dbReference type="Gene3D" id="3.30.160.190">
    <property type="entry name" value="atu1810 like domain"/>
    <property type="match status" value="1"/>
</dbReference>
<accession>A0A512N395</accession>
<organism evidence="7 8">
    <name type="scientific">Reyranella soli</name>
    <dbReference type="NCBI Taxonomy" id="1230389"/>
    <lineage>
        <taxon>Bacteria</taxon>
        <taxon>Pseudomonadati</taxon>
        <taxon>Pseudomonadota</taxon>
        <taxon>Alphaproteobacteria</taxon>
        <taxon>Hyphomicrobiales</taxon>
        <taxon>Reyranellaceae</taxon>
        <taxon>Reyranella</taxon>
    </lineage>
</organism>
<evidence type="ECO:0000313" key="8">
    <source>
        <dbReference type="Proteomes" id="UP000321058"/>
    </source>
</evidence>
<dbReference type="RefSeq" id="WP_147146058.1">
    <property type="nucleotide sequence ID" value="NZ_BKAJ01000011.1"/>
</dbReference>
<dbReference type="PANTHER" id="PTHR12219:SF8">
    <property type="entry name" value="NADH DEHYDROGENASE [UBIQUINONE] IRON-SULFUR PROTEIN 4, MITOCHONDRIAL"/>
    <property type="match status" value="1"/>
</dbReference>
<dbReference type="Pfam" id="PF04800">
    <property type="entry name" value="NDUS4"/>
    <property type="match status" value="1"/>
</dbReference>
<proteinExistence type="predicted"/>
<reference evidence="7 8" key="1">
    <citation type="submission" date="2019-07" db="EMBL/GenBank/DDBJ databases">
        <title>Whole genome shotgun sequence of Reyranella soli NBRC 108950.</title>
        <authorList>
            <person name="Hosoyama A."/>
            <person name="Uohara A."/>
            <person name="Ohji S."/>
            <person name="Ichikawa N."/>
        </authorList>
    </citation>
    <scope>NUCLEOTIDE SEQUENCE [LARGE SCALE GENOMIC DNA]</scope>
    <source>
        <strain evidence="7 8">NBRC 108950</strain>
    </source>
</reference>
<keyword evidence="6" id="KW-0472">Membrane</keyword>
<evidence type="ECO:0000256" key="4">
    <source>
        <dbReference type="ARBA" id="ARBA00022946"/>
    </source>
</evidence>
<evidence type="ECO:0000256" key="1">
    <source>
        <dbReference type="ARBA" id="ARBA00004370"/>
    </source>
</evidence>
<evidence type="ECO:0000256" key="3">
    <source>
        <dbReference type="ARBA" id="ARBA00022660"/>
    </source>
</evidence>
<evidence type="ECO:0000256" key="5">
    <source>
        <dbReference type="ARBA" id="ARBA00022982"/>
    </source>
</evidence>
<dbReference type="OrthoDB" id="9799572at2"/>